<dbReference type="Pfam" id="PF02734">
    <property type="entry name" value="Dak2"/>
    <property type="match status" value="1"/>
</dbReference>
<keyword evidence="5" id="KW-0547">Nucleotide-binding</keyword>
<dbReference type="SUPFAM" id="SSF82549">
    <property type="entry name" value="DAK1/DegV-like"/>
    <property type="match status" value="1"/>
</dbReference>
<keyword evidence="16" id="KW-1185">Reference proteome</keyword>
<proteinExistence type="inferred from homology"/>
<dbReference type="InterPro" id="IPR012734">
    <property type="entry name" value="DhaK_ATP"/>
</dbReference>
<evidence type="ECO:0000259" key="13">
    <source>
        <dbReference type="PROSITE" id="PS51480"/>
    </source>
</evidence>
<evidence type="ECO:0000313" key="16">
    <source>
        <dbReference type="Proteomes" id="UP000019484"/>
    </source>
</evidence>
<feature type="binding site" evidence="12">
    <location>
        <position position="111"/>
    </location>
    <ligand>
        <name>substrate</name>
    </ligand>
</feature>
<dbReference type="FunFam" id="3.30.1180.20:FF:000001">
    <property type="entry name" value="Dihydroxyacetone kinase 1"/>
    <property type="match status" value="1"/>
</dbReference>
<dbReference type="EMBL" id="AMWN01000008">
    <property type="protein sequence ID" value="EXJ80155.1"/>
    <property type="molecule type" value="Genomic_DNA"/>
</dbReference>
<dbReference type="RefSeq" id="XP_007727349.1">
    <property type="nucleotide sequence ID" value="XM_007729159.1"/>
</dbReference>
<dbReference type="InterPro" id="IPR036117">
    <property type="entry name" value="DhaL_dom_sf"/>
</dbReference>
<comment type="similarity">
    <text evidence="3">Belongs to the dihydroxyacetone kinase (DAK) family.</text>
</comment>
<comment type="function">
    <text evidence="1">Catalyzes both the phosphorylation of dihydroxyacetone and of glyceraldehyde.</text>
</comment>
<evidence type="ECO:0000256" key="2">
    <source>
        <dbReference type="ARBA" id="ARBA00004778"/>
    </source>
</evidence>
<dbReference type="GO" id="GO:0005524">
    <property type="term" value="F:ATP binding"/>
    <property type="evidence" value="ECO:0007669"/>
    <property type="project" value="UniProtKB-KW"/>
</dbReference>
<sequence>MNTKHFFNDPESLVQDALQGLVYANPHLSYDPDNKCVIDSQHDGSKFVTLISGGGAGHEPAFAGYVGPNLLNAAISGFIFASPSVQQIVNTIAHAGGSTGTLLIIMNYTGDVLHFHLAAEKARVAGHHTAVMTVGDDVSVGRKRSGRVGRRGLAGTVLVHKILGGYAKTGASLDEVVKFGEQVCNNLVTVGAALDHVHVPGRETNKQASNGSQVELGMGIHNEPGCRVLEPQPHINDLVNQMLDQLLDPNDSDRAYVRFGDCEPVVLLVNNLGGLSPLEFSAVTKIVSEELRARVAKVARIYAAPFMTSLDSKGFSISLLKANQEMLHFLDVPVTAPGWAIPTYSSESWERPNGPSLKQKGVDTQVHDLSRSTLELAPSTLKRILTSCCDSILSVESLINSYDSVVGDGDCGSTLGRAARAIQSTIQSSPSAFGDGDAVQAIETLARVLEDNMDGTSGALYAIFFNALAASLKNIGTERSGKRQIKEEDWSRGVSEALDALYRATPARVGDRTLVDALEPFIKTFATGKGVHAAVIAATNGKEKTKGMSAAFGRAVYVPESAWSEVPDPGAEGVVRLVQGLLTDGNENGA</sequence>
<feature type="binding site" evidence="12">
    <location>
        <begin position="55"/>
        <end position="58"/>
    </location>
    <ligand>
        <name>substrate</name>
    </ligand>
</feature>
<evidence type="ECO:0000256" key="12">
    <source>
        <dbReference type="PIRSR" id="PIRSR612734-2"/>
    </source>
</evidence>
<dbReference type="InterPro" id="IPR050861">
    <property type="entry name" value="Dihydroxyacetone_Kinase"/>
</dbReference>
<dbReference type="NCBIfam" id="TIGR02361">
    <property type="entry name" value="dak_ATP"/>
    <property type="match status" value="1"/>
</dbReference>
<evidence type="ECO:0000256" key="4">
    <source>
        <dbReference type="ARBA" id="ARBA00022679"/>
    </source>
</evidence>
<dbReference type="Gene3D" id="3.40.50.10440">
    <property type="entry name" value="Dihydroxyacetone kinase, domain 1"/>
    <property type="match status" value="1"/>
</dbReference>
<dbReference type="FunFam" id="3.40.50.10440:FF:000001">
    <property type="entry name" value="Dihydroxyacetone kinase, DhaK subunit"/>
    <property type="match status" value="1"/>
</dbReference>
<dbReference type="PANTHER" id="PTHR28629:SF14">
    <property type="entry name" value="DIHYDROXYACETONE KINASE 1"/>
    <property type="match status" value="1"/>
</dbReference>
<evidence type="ECO:0000256" key="11">
    <source>
        <dbReference type="PIRSR" id="PIRSR612734-1"/>
    </source>
</evidence>
<reference evidence="15 16" key="1">
    <citation type="submission" date="2013-03" db="EMBL/GenBank/DDBJ databases">
        <title>The Genome Sequence of Capronia coronata CBS 617.96.</title>
        <authorList>
            <consortium name="The Broad Institute Genomics Platform"/>
            <person name="Cuomo C."/>
            <person name="de Hoog S."/>
            <person name="Gorbushina A."/>
            <person name="Walker B."/>
            <person name="Young S.K."/>
            <person name="Zeng Q."/>
            <person name="Gargeya S."/>
            <person name="Fitzgerald M."/>
            <person name="Haas B."/>
            <person name="Abouelleil A."/>
            <person name="Allen A.W."/>
            <person name="Alvarado L."/>
            <person name="Arachchi H.M."/>
            <person name="Berlin A.M."/>
            <person name="Chapman S.B."/>
            <person name="Gainer-Dewar J."/>
            <person name="Goldberg J."/>
            <person name="Griggs A."/>
            <person name="Gujja S."/>
            <person name="Hansen M."/>
            <person name="Howarth C."/>
            <person name="Imamovic A."/>
            <person name="Ireland A."/>
            <person name="Larimer J."/>
            <person name="McCowan C."/>
            <person name="Murphy C."/>
            <person name="Pearson M."/>
            <person name="Poon T.W."/>
            <person name="Priest M."/>
            <person name="Roberts A."/>
            <person name="Saif S."/>
            <person name="Shea T."/>
            <person name="Sisk P."/>
            <person name="Sykes S."/>
            <person name="Wortman J."/>
            <person name="Nusbaum C."/>
            <person name="Birren B."/>
        </authorList>
    </citation>
    <scope>NUCLEOTIDE SEQUENCE [LARGE SCALE GENOMIC DNA]</scope>
    <source>
        <strain evidence="15 16">CBS 617.96</strain>
    </source>
</reference>
<comment type="catalytic activity">
    <reaction evidence="10">
        <text>dihydroxyacetone + ATP = dihydroxyacetone phosphate + ADP + H(+)</text>
        <dbReference type="Rhea" id="RHEA:15773"/>
        <dbReference type="ChEBI" id="CHEBI:15378"/>
        <dbReference type="ChEBI" id="CHEBI:16016"/>
        <dbReference type="ChEBI" id="CHEBI:30616"/>
        <dbReference type="ChEBI" id="CHEBI:57642"/>
        <dbReference type="ChEBI" id="CHEBI:456216"/>
        <dbReference type="EC" id="2.7.1.29"/>
    </reaction>
</comment>
<feature type="domain" description="DhaL" evidence="13">
    <location>
        <begin position="379"/>
        <end position="583"/>
    </location>
</feature>
<evidence type="ECO:0000313" key="15">
    <source>
        <dbReference type="EMBL" id="EXJ80155.1"/>
    </source>
</evidence>
<evidence type="ECO:0000256" key="9">
    <source>
        <dbReference type="ARBA" id="ARBA00047974"/>
    </source>
</evidence>
<evidence type="ECO:0000256" key="5">
    <source>
        <dbReference type="ARBA" id="ARBA00022741"/>
    </source>
</evidence>
<dbReference type="AlphaFoldDB" id="W9XS33"/>
<dbReference type="HOGENOM" id="CLU_017054_6_0_1"/>
<dbReference type="GO" id="GO:0019588">
    <property type="term" value="P:anaerobic glycerol catabolic process"/>
    <property type="evidence" value="ECO:0007669"/>
    <property type="project" value="UniProtKB-UniPathway"/>
</dbReference>
<dbReference type="PANTHER" id="PTHR28629">
    <property type="entry name" value="TRIOKINASE/FMN CYCLASE"/>
    <property type="match status" value="1"/>
</dbReference>
<dbReference type="Pfam" id="PF02733">
    <property type="entry name" value="Dak1"/>
    <property type="match status" value="1"/>
</dbReference>
<name>W9XS33_9EURO</name>
<dbReference type="OrthoDB" id="1724672at2759"/>
<evidence type="ECO:0000256" key="3">
    <source>
        <dbReference type="ARBA" id="ARBA00008757"/>
    </source>
</evidence>
<dbReference type="SMART" id="SM01120">
    <property type="entry name" value="Dak2"/>
    <property type="match status" value="1"/>
</dbReference>
<organism evidence="15 16">
    <name type="scientific">Capronia coronata CBS 617.96</name>
    <dbReference type="NCBI Taxonomy" id="1182541"/>
    <lineage>
        <taxon>Eukaryota</taxon>
        <taxon>Fungi</taxon>
        <taxon>Dikarya</taxon>
        <taxon>Ascomycota</taxon>
        <taxon>Pezizomycotina</taxon>
        <taxon>Eurotiomycetes</taxon>
        <taxon>Chaetothyriomycetidae</taxon>
        <taxon>Chaetothyriales</taxon>
        <taxon>Herpotrichiellaceae</taxon>
        <taxon>Capronia</taxon>
    </lineage>
</organism>
<dbReference type="GeneID" id="19163148"/>
<dbReference type="InterPro" id="IPR004006">
    <property type="entry name" value="DhaK_dom"/>
</dbReference>
<dbReference type="Gene3D" id="1.25.40.340">
    <property type="match status" value="1"/>
</dbReference>
<accession>W9XS33</accession>
<keyword evidence="6" id="KW-0418">Kinase</keyword>
<dbReference type="Proteomes" id="UP000019484">
    <property type="component" value="Unassembled WGS sequence"/>
</dbReference>
<comment type="catalytic activity">
    <reaction evidence="9">
        <text>D-glyceraldehyde + ATP = D-glyceraldehyde 3-phosphate + ADP + H(+)</text>
        <dbReference type="Rhea" id="RHEA:13941"/>
        <dbReference type="ChEBI" id="CHEBI:15378"/>
        <dbReference type="ChEBI" id="CHEBI:17378"/>
        <dbReference type="ChEBI" id="CHEBI:30616"/>
        <dbReference type="ChEBI" id="CHEBI:59776"/>
        <dbReference type="ChEBI" id="CHEBI:456216"/>
        <dbReference type="EC" id="2.7.1.28"/>
    </reaction>
</comment>
<evidence type="ECO:0000259" key="14">
    <source>
        <dbReference type="PROSITE" id="PS51481"/>
    </source>
</evidence>
<dbReference type="PROSITE" id="PS51481">
    <property type="entry name" value="DHAK"/>
    <property type="match status" value="1"/>
</dbReference>
<dbReference type="Gene3D" id="3.30.1180.20">
    <property type="entry name" value="Dihydroxyacetone kinase, domain 2"/>
    <property type="match status" value="1"/>
</dbReference>
<dbReference type="UniPathway" id="UPA00617">
    <property type="reaction ID" value="UER00669"/>
</dbReference>
<evidence type="ECO:0000256" key="8">
    <source>
        <dbReference type="ARBA" id="ARBA00022840"/>
    </source>
</evidence>
<keyword evidence="4" id="KW-0808">Transferase</keyword>
<protein>
    <recommendedName>
        <fullName evidence="17">Dihydroxyacetone kinase</fullName>
    </recommendedName>
</protein>
<evidence type="ECO:0000256" key="10">
    <source>
        <dbReference type="ARBA" id="ARBA00048898"/>
    </source>
</evidence>
<dbReference type="STRING" id="1182541.W9XS33"/>
<dbReference type="PROSITE" id="PS51480">
    <property type="entry name" value="DHAL"/>
    <property type="match status" value="1"/>
</dbReference>
<dbReference type="eggNOG" id="KOG2426">
    <property type="taxonomic scope" value="Eukaryota"/>
</dbReference>
<evidence type="ECO:0000256" key="1">
    <source>
        <dbReference type="ARBA" id="ARBA00003264"/>
    </source>
</evidence>
<dbReference type="FunFam" id="1.25.40.340:FF:000001">
    <property type="entry name" value="Dihydroxyacetone kinase 1"/>
    <property type="match status" value="1"/>
</dbReference>
<comment type="caution">
    <text evidence="15">The sequence shown here is derived from an EMBL/GenBank/DDBJ whole genome shotgun (WGS) entry which is preliminary data.</text>
</comment>
<feature type="active site" description="Tele-hemiaminal-histidine intermediate" evidence="11">
    <location>
        <position position="221"/>
    </location>
</feature>
<dbReference type="GO" id="GO:0005829">
    <property type="term" value="C:cytosol"/>
    <property type="evidence" value="ECO:0007669"/>
    <property type="project" value="TreeGrafter"/>
</dbReference>
<feature type="domain" description="DhaK" evidence="14">
    <location>
        <begin position="9"/>
        <end position="339"/>
    </location>
</feature>
<evidence type="ECO:0000256" key="7">
    <source>
        <dbReference type="ARBA" id="ARBA00022798"/>
    </source>
</evidence>
<evidence type="ECO:0008006" key="17">
    <source>
        <dbReference type="Google" id="ProtNLM"/>
    </source>
</evidence>
<gene>
    <name evidence="15" type="ORF">A1O1_08297</name>
</gene>
<dbReference type="SUPFAM" id="SSF101473">
    <property type="entry name" value="DhaL-like"/>
    <property type="match status" value="1"/>
</dbReference>
<keyword evidence="7" id="KW-0319">Glycerol metabolism</keyword>
<evidence type="ECO:0000256" key="6">
    <source>
        <dbReference type="ARBA" id="ARBA00022777"/>
    </source>
</evidence>
<dbReference type="GO" id="GO:0050354">
    <property type="term" value="F:triokinase activity"/>
    <property type="evidence" value="ECO:0007669"/>
    <property type="project" value="UniProtKB-EC"/>
</dbReference>
<keyword evidence="8" id="KW-0067">ATP-binding</keyword>
<comment type="pathway">
    <text evidence="2">Polyol metabolism; glycerol fermentation; glycerone phosphate from glycerol (oxidative route): step 2/2.</text>
</comment>
<dbReference type="GO" id="GO:0004371">
    <property type="term" value="F:glycerone kinase activity"/>
    <property type="evidence" value="ECO:0007669"/>
    <property type="project" value="UniProtKB-EC"/>
</dbReference>
<dbReference type="InterPro" id="IPR004007">
    <property type="entry name" value="DhaL_dom"/>
</dbReference>